<dbReference type="Proteomes" id="UP000283077">
    <property type="component" value="Unassembled WGS sequence"/>
</dbReference>
<dbReference type="NCBIfam" id="TIGR02532">
    <property type="entry name" value="IV_pilin_GFxxxE"/>
    <property type="match status" value="1"/>
</dbReference>
<evidence type="ECO:0000313" key="3">
    <source>
        <dbReference type="Proteomes" id="UP000283077"/>
    </source>
</evidence>
<comment type="caution">
    <text evidence="2">The sequence shown here is derived from an EMBL/GenBank/DDBJ whole genome shotgun (WGS) entry which is preliminary data.</text>
</comment>
<accession>A0A437QEX2</accession>
<evidence type="ECO:0000256" key="1">
    <source>
        <dbReference type="SAM" id="Phobius"/>
    </source>
</evidence>
<dbReference type="RefSeq" id="WP_127700817.1">
    <property type="nucleotide sequence ID" value="NZ_SACS01000028.1"/>
</dbReference>
<keyword evidence="1" id="KW-0812">Transmembrane</keyword>
<protein>
    <submittedName>
        <fullName evidence="2">Prepilin-type N-terminal cleavage/methylation domain-containing protein</fullName>
    </submittedName>
</protein>
<keyword evidence="1" id="KW-0472">Membrane</keyword>
<dbReference type="InterPro" id="IPR012902">
    <property type="entry name" value="N_methyl_site"/>
</dbReference>
<keyword evidence="3" id="KW-1185">Reference proteome</keyword>
<sequence>MLIPQIATPVAPTTILKQAGFTLLELIVGVVVLGIALLMISSILGPMYVRSSEPWHQVRAAELGHSLMNEILARSFDENSSRGTTLLRCNEAGADSCIAAMPACPANGMSSATEEASRDLYDDVDDFHCFRGDGAAVSNILNENLADSYRNYQVAVFVSYAGADVGLPNQSAKRVDISVILPSGDNIAFSSYKGNW</sequence>
<dbReference type="EMBL" id="SACS01000028">
    <property type="protein sequence ID" value="RVU33066.1"/>
    <property type="molecule type" value="Genomic_DNA"/>
</dbReference>
<proteinExistence type="predicted"/>
<evidence type="ECO:0000313" key="2">
    <source>
        <dbReference type="EMBL" id="RVU33066.1"/>
    </source>
</evidence>
<dbReference type="PROSITE" id="PS00409">
    <property type="entry name" value="PROKAR_NTER_METHYL"/>
    <property type="match status" value="1"/>
</dbReference>
<feature type="transmembrane region" description="Helical" evidence="1">
    <location>
        <begin position="26"/>
        <end position="49"/>
    </location>
</feature>
<dbReference type="AlphaFoldDB" id="A0A437QEX2"/>
<organism evidence="2 3">
    <name type="scientific">Rheinheimera riviphila</name>
    <dbReference type="NCBI Taxonomy" id="1834037"/>
    <lineage>
        <taxon>Bacteria</taxon>
        <taxon>Pseudomonadati</taxon>
        <taxon>Pseudomonadota</taxon>
        <taxon>Gammaproteobacteria</taxon>
        <taxon>Chromatiales</taxon>
        <taxon>Chromatiaceae</taxon>
        <taxon>Rheinheimera</taxon>
    </lineage>
</organism>
<dbReference type="OrthoDB" id="5593857at2"/>
<name>A0A437QEX2_9GAMM</name>
<reference evidence="2 3" key="1">
    <citation type="submission" date="2019-01" db="EMBL/GenBank/DDBJ databases">
        <authorList>
            <person name="Chen W.-M."/>
        </authorList>
    </citation>
    <scope>NUCLEOTIDE SEQUENCE [LARGE SCALE GENOMIC DNA]</scope>
    <source>
        <strain evidence="2 3">KYPC3</strain>
    </source>
</reference>
<gene>
    <name evidence="2" type="ORF">EOE67_18510</name>
</gene>
<keyword evidence="1" id="KW-1133">Transmembrane helix</keyword>
<dbReference type="Pfam" id="PF07963">
    <property type="entry name" value="N_methyl"/>
    <property type="match status" value="1"/>
</dbReference>